<dbReference type="AlphaFoldDB" id="A0A4V2J4C7"/>
<feature type="transmembrane region" description="Helical" evidence="7">
    <location>
        <begin position="136"/>
        <end position="155"/>
    </location>
</feature>
<feature type="transmembrane region" description="Helical" evidence="7">
    <location>
        <begin position="180"/>
        <end position="204"/>
    </location>
</feature>
<dbReference type="InterPro" id="IPR050809">
    <property type="entry name" value="UgpAE/MalFG_permease"/>
</dbReference>
<organism evidence="9 10">
    <name type="scientific">Paenibacillus thalictri</name>
    <dbReference type="NCBI Taxonomy" id="2527873"/>
    <lineage>
        <taxon>Bacteria</taxon>
        <taxon>Bacillati</taxon>
        <taxon>Bacillota</taxon>
        <taxon>Bacilli</taxon>
        <taxon>Bacillales</taxon>
        <taxon>Paenibacillaceae</taxon>
        <taxon>Paenibacillus</taxon>
    </lineage>
</organism>
<dbReference type="Proteomes" id="UP000293142">
    <property type="component" value="Unassembled WGS sequence"/>
</dbReference>
<feature type="transmembrane region" description="Helical" evidence="7">
    <location>
        <begin position="236"/>
        <end position="256"/>
    </location>
</feature>
<evidence type="ECO:0000259" key="8">
    <source>
        <dbReference type="PROSITE" id="PS50928"/>
    </source>
</evidence>
<dbReference type="GO" id="GO:0055085">
    <property type="term" value="P:transmembrane transport"/>
    <property type="evidence" value="ECO:0007669"/>
    <property type="project" value="InterPro"/>
</dbReference>
<feature type="transmembrane region" description="Helical" evidence="7">
    <location>
        <begin position="288"/>
        <end position="307"/>
    </location>
</feature>
<keyword evidence="3" id="KW-1003">Cell membrane</keyword>
<feature type="transmembrane region" description="Helical" evidence="7">
    <location>
        <begin position="26"/>
        <end position="49"/>
    </location>
</feature>
<gene>
    <name evidence="9" type="ORF">EYB31_13020</name>
</gene>
<dbReference type="PANTHER" id="PTHR43227">
    <property type="entry name" value="BLL4140 PROTEIN"/>
    <property type="match status" value="1"/>
</dbReference>
<keyword evidence="2 7" id="KW-0813">Transport</keyword>
<keyword evidence="6 7" id="KW-0472">Membrane</keyword>
<comment type="caution">
    <text evidence="9">The sequence shown here is derived from an EMBL/GenBank/DDBJ whole genome shotgun (WGS) entry which is preliminary data.</text>
</comment>
<evidence type="ECO:0000256" key="7">
    <source>
        <dbReference type="RuleBase" id="RU363032"/>
    </source>
</evidence>
<comment type="similarity">
    <text evidence="7">Belongs to the binding-protein-dependent transport system permease family.</text>
</comment>
<comment type="subcellular location">
    <subcellularLocation>
        <location evidence="1 7">Cell membrane</location>
        <topology evidence="1 7">Multi-pass membrane protein</topology>
    </subcellularLocation>
</comment>
<dbReference type="CDD" id="cd06261">
    <property type="entry name" value="TM_PBP2"/>
    <property type="match status" value="1"/>
</dbReference>
<reference evidence="9 10" key="1">
    <citation type="submission" date="2019-02" db="EMBL/GenBank/DDBJ databases">
        <title>Paenibacillus sp. nov., isolated from surface-sterilized tissue of Thalictrum simplex L.</title>
        <authorList>
            <person name="Tuo L."/>
        </authorList>
    </citation>
    <scope>NUCLEOTIDE SEQUENCE [LARGE SCALE GENOMIC DNA]</scope>
    <source>
        <strain evidence="9 10">N2SHLJ1</strain>
    </source>
</reference>
<dbReference type="Gene3D" id="1.10.3720.10">
    <property type="entry name" value="MetI-like"/>
    <property type="match status" value="1"/>
</dbReference>
<evidence type="ECO:0000256" key="6">
    <source>
        <dbReference type="ARBA" id="ARBA00023136"/>
    </source>
</evidence>
<dbReference type="RefSeq" id="WP_131013768.1">
    <property type="nucleotide sequence ID" value="NZ_SIRE01000008.1"/>
</dbReference>
<accession>A0A4V2J4C7</accession>
<proteinExistence type="inferred from homology"/>
<evidence type="ECO:0000256" key="3">
    <source>
        <dbReference type="ARBA" id="ARBA00022475"/>
    </source>
</evidence>
<sequence>MKAINSGVALDKKDGALKPLERKKGLFYYIKADLILYLMLIIPVAYIVAFKYAPMYGIQIAFKDYNIFQGVSMSPWNDFATFKQIFSSTQFFQVVRNTLVLNGLDLIVGFPAPIILAILINELVWNKFKKVSQTILYLPHFLSWVIIGGIVAQLLSPTGMLNSVISHIGGEPLPFLTNKYAWVATYSLVGVWQNAGWGTILYLAAMTGIDKQLYEAADADGAGRFRKIWHITLPGIRPTIAILLILQLGNIMAINFDRPFNIQNNLVMDFGDVVSTYVYRVGIQSANFSVGAAVGLFQSVICLIFLVTSNFITRKLGENGIW</sequence>
<dbReference type="GO" id="GO:0005886">
    <property type="term" value="C:plasma membrane"/>
    <property type="evidence" value="ECO:0007669"/>
    <property type="project" value="UniProtKB-SubCell"/>
</dbReference>
<dbReference type="PROSITE" id="PS50928">
    <property type="entry name" value="ABC_TM1"/>
    <property type="match status" value="1"/>
</dbReference>
<dbReference type="SUPFAM" id="SSF161098">
    <property type="entry name" value="MetI-like"/>
    <property type="match status" value="1"/>
</dbReference>
<dbReference type="PANTHER" id="PTHR43227:SF11">
    <property type="entry name" value="BLL4140 PROTEIN"/>
    <property type="match status" value="1"/>
</dbReference>
<evidence type="ECO:0000256" key="2">
    <source>
        <dbReference type="ARBA" id="ARBA00022448"/>
    </source>
</evidence>
<dbReference type="InterPro" id="IPR000515">
    <property type="entry name" value="MetI-like"/>
</dbReference>
<keyword evidence="5 7" id="KW-1133">Transmembrane helix</keyword>
<keyword evidence="4 7" id="KW-0812">Transmembrane</keyword>
<evidence type="ECO:0000313" key="9">
    <source>
        <dbReference type="EMBL" id="TBL79132.1"/>
    </source>
</evidence>
<feature type="domain" description="ABC transmembrane type-1" evidence="8">
    <location>
        <begin position="95"/>
        <end position="309"/>
    </location>
</feature>
<dbReference type="EMBL" id="SIRE01000008">
    <property type="protein sequence ID" value="TBL79132.1"/>
    <property type="molecule type" value="Genomic_DNA"/>
</dbReference>
<evidence type="ECO:0000256" key="4">
    <source>
        <dbReference type="ARBA" id="ARBA00022692"/>
    </source>
</evidence>
<evidence type="ECO:0000256" key="5">
    <source>
        <dbReference type="ARBA" id="ARBA00022989"/>
    </source>
</evidence>
<dbReference type="OrthoDB" id="9785836at2"/>
<feature type="transmembrane region" description="Helical" evidence="7">
    <location>
        <begin position="106"/>
        <end position="124"/>
    </location>
</feature>
<evidence type="ECO:0000256" key="1">
    <source>
        <dbReference type="ARBA" id="ARBA00004651"/>
    </source>
</evidence>
<name>A0A4V2J4C7_9BACL</name>
<dbReference type="Pfam" id="PF00528">
    <property type="entry name" value="BPD_transp_1"/>
    <property type="match status" value="1"/>
</dbReference>
<dbReference type="InterPro" id="IPR035906">
    <property type="entry name" value="MetI-like_sf"/>
</dbReference>
<keyword evidence="10" id="KW-1185">Reference proteome</keyword>
<protein>
    <submittedName>
        <fullName evidence="9">Sugar ABC transporter permease</fullName>
    </submittedName>
</protein>
<evidence type="ECO:0000313" key="10">
    <source>
        <dbReference type="Proteomes" id="UP000293142"/>
    </source>
</evidence>